<feature type="region of interest" description="Disordered" evidence="1">
    <location>
        <begin position="182"/>
        <end position="254"/>
    </location>
</feature>
<proteinExistence type="predicted"/>
<feature type="compositionally biased region" description="Basic and acidic residues" evidence="1">
    <location>
        <begin position="237"/>
        <end position="254"/>
    </location>
</feature>
<dbReference type="AlphaFoldDB" id="A0AAD7H0D5"/>
<accession>A0AAD7H0D5</accession>
<dbReference type="Proteomes" id="UP001221757">
    <property type="component" value="Unassembled WGS sequence"/>
</dbReference>
<sequence>MHDWATTDKVLAAIDDFNNNLGIYHLAAPQLLFTLNTSAAYRVDPHAVITAGADKVHDTILNLTRRIEANERDARARDADTKHRFNQLDNSIGVITTLASTLTNRQEEMGRALFTLQHDTQLSIDLACVDNNLVIARQTFFGPIDDTEKEQARTDIEALKATRTDIAARLDALRGNAPLIAAPGPAIPPPNTSLAVTPSPATLPPNPATTGSDARPPKRPCTSVDGPDPSPSAIAVHSDDLEQGEVREGHASTS</sequence>
<evidence type="ECO:0000256" key="1">
    <source>
        <dbReference type="SAM" id="MobiDB-lite"/>
    </source>
</evidence>
<name>A0AAD7H0D5_MYCRO</name>
<keyword evidence="3" id="KW-1185">Reference proteome</keyword>
<evidence type="ECO:0000313" key="3">
    <source>
        <dbReference type="Proteomes" id="UP001221757"/>
    </source>
</evidence>
<dbReference type="EMBL" id="JARKIE010000003">
    <property type="protein sequence ID" value="KAJ7708991.1"/>
    <property type="molecule type" value="Genomic_DNA"/>
</dbReference>
<evidence type="ECO:0000313" key="2">
    <source>
        <dbReference type="EMBL" id="KAJ7708991.1"/>
    </source>
</evidence>
<protein>
    <submittedName>
        <fullName evidence="2">Uncharacterized protein</fullName>
    </submittedName>
</protein>
<organism evidence="2 3">
    <name type="scientific">Mycena rosella</name>
    <name type="common">Pink bonnet</name>
    <name type="synonym">Agaricus rosellus</name>
    <dbReference type="NCBI Taxonomy" id="1033263"/>
    <lineage>
        <taxon>Eukaryota</taxon>
        <taxon>Fungi</taxon>
        <taxon>Dikarya</taxon>
        <taxon>Basidiomycota</taxon>
        <taxon>Agaricomycotina</taxon>
        <taxon>Agaricomycetes</taxon>
        <taxon>Agaricomycetidae</taxon>
        <taxon>Agaricales</taxon>
        <taxon>Marasmiineae</taxon>
        <taxon>Mycenaceae</taxon>
        <taxon>Mycena</taxon>
    </lineage>
</organism>
<gene>
    <name evidence="2" type="ORF">B0H17DRAFT_1191497</name>
</gene>
<comment type="caution">
    <text evidence="2">The sequence shown here is derived from an EMBL/GenBank/DDBJ whole genome shotgun (WGS) entry which is preliminary data.</text>
</comment>
<reference evidence="2" key="1">
    <citation type="submission" date="2023-03" db="EMBL/GenBank/DDBJ databases">
        <title>Massive genome expansion in bonnet fungi (Mycena s.s.) driven by repeated elements and novel gene families across ecological guilds.</title>
        <authorList>
            <consortium name="Lawrence Berkeley National Laboratory"/>
            <person name="Harder C.B."/>
            <person name="Miyauchi S."/>
            <person name="Viragh M."/>
            <person name="Kuo A."/>
            <person name="Thoen E."/>
            <person name="Andreopoulos B."/>
            <person name="Lu D."/>
            <person name="Skrede I."/>
            <person name="Drula E."/>
            <person name="Henrissat B."/>
            <person name="Morin E."/>
            <person name="Kohler A."/>
            <person name="Barry K."/>
            <person name="LaButti K."/>
            <person name="Morin E."/>
            <person name="Salamov A."/>
            <person name="Lipzen A."/>
            <person name="Mereny Z."/>
            <person name="Hegedus B."/>
            <person name="Baldrian P."/>
            <person name="Stursova M."/>
            <person name="Weitz H."/>
            <person name="Taylor A."/>
            <person name="Grigoriev I.V."/>
            <person name="Nagy L.G."/>
            <person name="Martin F."/>
            <person name="Kauserud H."/>
        </authorList>
    </citation>
    <scope>NUCLEOTIDE SEQUENCE</scope>
    <source>
        <strain evidence="2">CBHHK067</strain>
    </source>
</reference>